<dbReference type="PANTHER" id="PTHR34737:SF2">
    <property type="entry name" value="EF-HAND DOMAIN-CONTAINING PROTEIN"/>
    <property type="match status" value="1"/>
</dbReference>
<dbReference type="OrthoDB" id="166578at2759"/>
<dbReference type="AlphaFoldDB" id="A0A976NYL2"/>
<dbReference type="RefSeq" id="XP_067822228.1">
    <property type="nucleotide sequence ID" value="XM_067961782.1"/>
</dbReference>
<keyword evidence="4" id="KW-1185">Reference proteome</keyword>
<dbReference type="KEGG" id="blac:94347453"/>
<feature type="compositionally biased region" description="Polar residues" evidence="1">
    <location>
        <begin position="111"/>
        <end position="121"/>
    </location>
</feature>
<dbReference type="EMBL" id="SHOA02000012">
    <property type="protein sequence ID" value="TDH72729.1"/>
    <property type="molecule type" value="Genomic_DNA"/>
</dbReference>
<feature type="compositionally biased region" description="Low complexity" evidence="1">
    <location>
        <begin position="128"/>
        <end position="139"/>
    </location>
</feature>
<name>A0A976NYL2_BRELC</name>
<dbReference type="PANTHER" id="PTHR34737">
    <property type="entry name" value="EF-HAND DOMAIN-CONTAINING PROTEIN"/>
    <property type="match status" value="1"/>
</dbReference>
<protein>
    <recommendedName>
        <fullName evidence="2">Temptin Cys/Cys disulfide domain-containing protein</fullName>
    </recommendedName>
</protein>
<comment type="caution">
    <text evidence="3">The sequence shown here is derived from an EMBL/GenBank/DDBJ whole genome shotgun (WGS) entry which is preliminary data.</text>
</comment>
<proteinExistence type="predicted"/>
<dbReference type="Proteomes" id="UP000294530">
    <property type="component" value="Unassembled WGS sequence"/>
</dbReference>
<feature type="domain" description="Temptin Cys/Cys disulfide" evidence="2">
    <location>
        <begin position="2"/>
        <end position="76"/>
    </location>
</feature>
<evidence type="ECO:0000259" key="2">
    <source>
        <dbReference type="Pfam" id="PF24784"/>
    </source>
</evidence>
<organism evidence="3 4">
    <name type="scientific">Bremia lactucae</name>
    <name type="common">Lettuce downy mildew</name>
    <dbReference type="NCBI Taxonomy" id="4779"/>
    <lineage>
        <taxon>Eukaryota</taxon>
        <taxon>Sar</taxon>
        <taxon>Stramenopiles</taxon>
        <taxon>Oomycota</taxon>
        <taxon>Peronosporomycetes</taxon>
        <taxon>Peronosporales</taxon>
        <taxon>Peronosporaceae</taxon>
        <taxon>Bremia</taxon>
    </lineage>
</organism>
<feature type="region of interest" description="Disordered" evidence="1">
    <location>
        <begin position="88"/>
        <end position="176"/>
    </location>
</feature>
<sequence length="176" mass="18094">MESYLEKLPNGAKFAKELGHVGGDSSKLTDFASNFLAKSLTWDKSFCGETFPGSTMTNGEAFGDPCCMWTPGGPKTPDFAVAAFTTTPGEPTVCANAGSSESPPDEKTSASDESAGNNPTQFDPAVPDTTDSTTTESTSYGAPSPDVSTPPAPETIDPLPTSGGGCAVKGARKLRQ</sequence>
<dbReference type="GeneID" id="94347453"/>
<evidence type="ECO:0000313" key="3">
    <source>
        <dbReference type="EMBL" id="TDH72729.1"/>
    </source>
</evidence>
<dbReference type="InterPro" id="IPR057626">
    <property type="entry name" value="S-S_Temptin"/>
</dbReference>
<dbReference type="InterPro" id="IPR055313">
    <property type="entry name" value="Temptin-like"/>
</dbReference>
<accession>A0A976NYL2</accession>
<reference evidence="3 4" key="1">
    <citation type="journal article" date="2021" name="Genome Biol.">
        <title>AFLAP: assembly-free linkage analysis pipeline using k-mers from genome sequencing data.</title>
        <authorList>
            <person name="Fletcher K."/>
            <person name="Zhang L."/>
            <person name="Gil J."/>
            <person name="Han R."/>
            <person name="Cavanaugh K."/>
            <person name="Michelmore R."/>
        </authorList>
    </citation>
    <scope>NUCLEOTIDE SEQUENCE [LARGE SCALE GENOMIC DNA]</scope>
    <source>
        <strain evidence="3 4">SF5</strain>
    </source>
</reference>
<evidence type="ECO:0000256" key="1">
    <source>
        <dbReference type="SAM" id="MobiDB-lite"/>
    </source>
</evidence>
<dbReference type="Pfam" id="PF24784">
    <property type="entry name" value="Temptin_C"/>
    <property type="match status" value="1"/>
</dbReference>
<gene>
    <name evidence="3" type="ORF">CCR75_003688</name>
</gene>
<evidence type="ECO:0000313" key="4">
    <source>
        <dbReference type="Proteomes" id="UP000294530"/>
    </source>
</evidence>